<proteinExistence type="predicted"/>
<name>A0A226X3C6_CABSO</name>
<dbReference type="SMART" id="SM00421">
    <property type="entry name" value="HTH_LUXR"/>
    <property type="match status" value="1"/>
</dbReference>
<evidence type="ECO:0000259" key="1">
    <source>
        <dbReference type="SMART" id="SM00421"/>
    </source>
</evidence>
<dbReference type="InterPro" id="IPR016032">
    <property type="entry name" value="Sig_transdc_resp-reg_C-effctor"/>
</dbReference>
<gene>
    <name evidence="2" type="ORF">BSU04_17740</name>
</gene>
<dbReference type="EMBL" id="MTHB01000109">
    <property type="protein sequence ID" value="OXC77378.1"/>
    <property type="molecule type" value="Genomic_DNA"/>
</dbReference>
<reference evidence="3" key="1">
    <citation type="submission" date="2017-01" db="EMBL/GenBank/DDBJ databases">
        <title>Genome Analysis of Deinococcus marmoris KOPRI26562.</title>
        <authorList>
            <person name="Kim J.H."/>
            <person name="Oh H.-M."/>
        </authorList>
    </citation>
    <scope>NUCLEOTIDE SEQUENCE [LARGE SCALE GENOMIC DNA]</scope>
    <source>
        <strain evidence="3">PAMC 26633</strain>
    </source>
</reference>
<dbReference type="eggNOG" id="COG2771">
    <property type="taxonomic scope" value="Bacteria"/>
</dbReference>
<organism evidence="2 3">
    <name type="scientific">Caballeronia sordidicola</name>
    <name type="common">Burkholderia sordidicola</name>
    <dbReference type="NCBI Taxonomy" id="196367"/>
    <lineage>
        <taxon>Bacteria</taxon>
        <taxon>Pseudomonadati</taxon>
        <taxon>Pseudomonadota</taxon>
        <taxon>Betaproteobacteria</taxon>
        <taxon>Burkholderiales</taxon>
        <taxon>Burkholderiaceae</taxon>
        <taxon>Caballeronia</taxon>
    </lineage>
</organism>
<dbReference type="AlphaFoldDB" id="A0A226X3C6"/>
<dbReference type="CDD" id="cd06170">
    <property type="entry name" value="LuxR_C_like"/>
    <property type="match status" value="1"/>
</dbReference>
<dbReference type="GO" id="GO:0003677">
    <property type="term" value="F:DNA binding"/>
    <property type="evidence" value="ECO:0007669"/>
    <property type="project" value="InterPro"/>
</dbReference>
<dbReference type="SUPFAM" id="SSF46894">
    <property type="entry name" value="C-terminal effector domain of the bipartite response regulators"/>
    <property type="match status" value="1"/>
</dbReference>
<dbReference type="eggNOG" id="COG3706">
    <property type="taxonomic scope" value="Bacteria"/>
</dbReference>
<dbReference type="InterPro" id="IPR036388">
    <property type="entry name" value="WH-like_DNA-bd_sf"/>
</dbReference>
<dbReference type="Gene3D" id="1.10.10.10">
    <property type="entry name" value="Winged helix-like DNA-binding domain superfamily/Winged helix DNA-binding domain"/>
    <property type="match status" value="1"/>
</dbReference>
<feature type="domain" description="HTH luxR-type" evidence="1">
    <location>
        <begin position="45"/>
        <end position="91"/>
    </location>
</feature>
<protein>
    <submittedName>
        <fullName evidence="2">Two-component response regulator</fullName>
    </submittedName>
</protein>
<evidence type="ECO:0000313" key="3">
    <source>
        <dbReference type="Proteomes" id="UP000214720"/>
    </source>
</evidence>
<dbReference type="Pfam" id="PF00196">
    <property type="entry name" value="GerE"/>
    <property type="match status" value="1"/>
</dbReference>
<dbReference type="PRINTS" id="PR00038">
    <property type="entry name" value="HTHLUXR"/>
</dbReference>
<dbReference type="InterPro" id="IPR000792">
    <property type="entry name" value="Tscrpt_reg_LuxR_C"/>
</dbReference>
<dbReference type="GO" id="GO:0006355">
    <property type="term" value="P:regulation of DNA-templated transcription"/>
    <property type="evidence" value="ECO:0007669"/>
    <property type="project" value="InterPro"/>
</dbReference>
<accession>A0A226X3C6</accession>
<sequence length="112" mass="12399">MTPECEDNCGKRLVARIAGGANRGTWIVVFEEHDDGRDTADLALRFGLAQREAEVLLWSSRGKTNRDISEILGMKPRTVKKHLGISLRSWGADTYCCSGYGSERGRWVGSVV</sequence>
<dbReference type="Proteomes" id="UP000214720">
    <property type="component" value="Unassembled WGS sequence"/>
</dbReference>
<comment type="caution">
    <text evidence="2">The sequence shown here is derived from an EMBL/GenBank/DDBJ whole genome shotgun (WGS) entry which is preliminary data.</text>
</comment>
<evidence type="ECO:0000313" key="2">
    <source>
        <dbReference type="EMBL" id="OXC77378.1"/>
    </source>
</evidence>